<reference evidence="2" key="1">
    <citation type="journal article" date="2016" name="Nature">
        <title>Genome evolution in the allotetraploid frog Xenopus laevis.</title>
        <authorList>
            <person name="Session A.M."/>
            <person name="Uno Y."/>
            <person name="Kwon T."/>
            <person name="Chapman J.A."/>
            <person name="Toyoda A."/>
            <person name="Takahashi S."/>
            <person name="Fukui A."/>
            <person name="Hikosaka A."/>
            <person name="Suzuki A."/>
            <person name="Kondo M."/>
            <person name="van Heeringen S.J."/>
            <person name="Quigley I."/>
            <person name="Heinz S."/>
            <person name="Ogino H."/>
            <person name="Ochi H."/>
            <person name="Hellsten U."/>
            <person name="Lyons J.B."/>
            <person name="Simakov O."/>
            <person name="Putnam N."/>
            <person name="Stites J."/>
            <person name="Kuroki Y."/>
            <person name="Tanaka T."/>
            <person name="Michiue T."/>
            <person name="Watanabe M."/>
            <person name="Bogdanovic O."/>
            <person name="Lister R."/>
            <person name="Georgiou G."/>
            <person name="Paranjpe S.S."/>
            <person name="van Kruijsbergen I."/>
            <person name="Shu S."/>
            <person name="Carlson J."/>
            <person name="Kinoshita T."/>
            <person name="Ohta Y."/>
            <person name="Mawaribuchi S."/>
            <person name="Jenkins J."/>
            <person name="Grimwood J."/>
            <person name="Schmutz J."/>
            <person name="Mitros T."/>
            <person name="Mozaffari S.V."/>
            <person name="Suzuki Y."/>
            <person name="Haramoto Y."/>
            <person name="Yamamoto T.S."/>
            <person name="Takagi C."/>
            <person name="Heald R."/>
            <person name="Miller K."/>
            <person name="Haudenschild C."/>
            <person name="Kitzman J."/>
            <person name="Nakayama T."/>
            <person name="Izutsu Y."/>
            <person name="Robert J."/>
            <person name="Fortriede J."/>
            <person name="Burns K."/>
            <person name="Lotay V."/>
            <person name="Karimi K."/>
            <person name="Yasuoka Y."/>
            <person name="Dichmann D.S."/>
            <person name="Flajnik M.F."/>
            <person name="Houston D.W."/>
            <person name="Shendure J."/>
            <person name="DuPasquier L."/>
            <person name="Vize P.D."/>
            <person name="Zorn A.M."/>
            <person name="Ito M."/>
            <person name="Marcotte E.M."/>
            <person name="Wallingford J.B."/>
            <person name="Ito Y."/>
            <person name="Asashima M."/>
            <person name="Ueno N."/>
            <person name="Matsuda Y."/>
            <person name="Veenstra G.J."/>
            <person name="Fujiyama A."/>
            <person name="Harland R.M."/>
            <person name="Taira M."/>
            <person name="Rokhsar D.S."/>
        </authorList>
    </citation>
    <scope>NUCLEOTIDE SEQUENCE [LARGE SCALE GENOMIC DNA]</scope>
    <source>
        <strain evidence="2">J</strain>
    </source>
</reference>
<organism evidence="1 2">
    <name type="scientific">Xenopus laevis</name>
    <name type="common">African clawed frog</name>
    <dbReference type="NCBI Taxonomy" id="8355"/>
    <lineage>
        <taxon>Eukaryota</taxon>
        <taxon>Metazoa</taxon>
        <taxon>Chordata</taxon>
        <taxon>Craniata</taxon>
        <taxon>Vertebrata</taxon>
        <taxon>Euteleostomi</taxon>
        <taxon>Amphibia</taxon>
        <taxon>Batrachia</taxon>
        <taxon>Anura</taxon>
        <taxon>Pipoidea</taxon>
        <taxon>Pipidae</taxon>
        <taxon>Xenopodinae</taxon>
        <taxon>Xenopus</taxon>
        <taxon>Xenopus</taxon>
    </lineage>
</organism>
<dbReference type="Proteomes" id="UP000694892">
    <property type="component" value="Chromosome 8L"/>
</dbReference>
<protein>
    <submittedName>
        <fullName evidence="1">Uncharacterized protein</fullName>
    </submittedName>
</protein>
<sequence>MRAYSEIYCTSCAMELGSGLIQGKDTGSHRLRTCGAPGPVLDYGVWGQLGLLPGATTTPNCKLNQPPPYLMRNEIVHGGGRAPQPAPVGRGFHWTWVGGGPPGFLLVSRRPSPTLPWATSTQAPF</sequence>
<proteinExistence type="predicted"/>
<dbReference type="AlphaFoldDB" id="A0A974H6Z9"/>
<dbReference type="EMBL" id="CM004480">
    <property type="protein sequence ID" value="OCT67188.1"/>
    <property type="molecule type" value="Genomic_DNA"/>
</dbReference>
<evidence type="ECO:0000313" key="2">
    <source>
        <dbReference type="Proteomes" id="UP000694892"/>
    </source>
</evidence>
<name>A0A974H6Z9_XENLA</name>
<evidence type="ECO:0000313" key="1">
    <source>
        <dbReference type="EMBL" id="OCT67188.1"/>
    </source>
</evidence>
<accession>A0A974H6Z9</accession>
<gene>
    <name evidence="1" type="ORF">XELAEV_18038470mg</name>
</gene>